<feature type="domain" description="D-isomer specific 2-hydroxyacid dehydrogenase NAD-binding" evidence="6">
    <location>
        <begin position="107"/>
        <end position="277"/>
    </location>
</feature>
<dbReference type="RefSeq" id="WP_284481372.1">
    <property type="nucleotide sequence ID" value="NZ_JASNJD010000008.1"/>
</dbReference>
<dbReference type="Pfam" id="PF02826">
    <property type="entry name" value="2-Hacid_dh_C"/>
    <property type="match status" value="1"/>
</dbReference>
<gene>
    <name evidence="7" type="ORF">QO033_12800</name>
</gene>
<keyword evidence="8" id="KW-1185">Reference proteome</keyword>
<dbReference type="PANTHER" id="PTHR42789">
    <property type="entry name" value="D-ISOMER SPECIFIC 2-HYDROXYACID DEHYDROGENASE FAMILY PROTEIN (AFU_ORTHOLOGUE AFUA_6G10090)"/>
    <property type="match status" value="1"/>
</dbReference>
<evidence type="ECO:0000256" key="1">
    <source>
        <dbReference type="ARBA" id="ARBA00005854"/>
    </source>
</evidence>
<dbReference type="SUPFAM" id="SSF52283">
    <property type="entry name" value="Formate/glycerate dehydrogenase catalytic domain-like"/>
    <property type="match status" value="1"/>
</dbReference>
<evidence type="ECO:0000256" key="3">
    <source>
        <dbReference type="ARBA" id="ARBA00023027"/>
    </source>
</evidence>
<dbReference type="InterPro" id="IPR006140">
    <property type="entry name" value="D-isomer_DH_NAD-bd"/>
</dbReference>
<evidence type="ECO:0000313" key="8">
    <source>
        <dbReference type="Proteomes" id="UP001243757"/>
    </source>
</evidence>
<evidence type="ECO:0000313" key="7">
    <source>
        <dbReference type="EMBL" id="MDK3018556.1"/>
    </source>
</evidence>
<dbReference type="InterPro" id="IPR006139">
    <property type="entry name" value="D-isomer_2_OHA_DH_cat_dom"/>
</dbReference>
<organism evidence="7 8">
    <name type="scientific">Pseudodonghicola flavimaris</name>
    <dbReference type="NCBI Taxonomy" id="3050036"/>
    <lineage>
        <taxon>Bacteria</taxon>
        <taxon>Pseudomonadati</taxon>
        <taxon>Pseudomonadota</taxon>
        <taxon>Alphaproteobacteria</taxon>
        <taxon>Rhodobacterales</taxon>
        <taxon>Paracoccaceae</taxon>
        <taxon>Pseudodonghicola</taxon>
    </lineage>
</organism>
<keyword evidence="3" id="KW-0520">NAD</keyword>
<dbReference type="Gene3D" id="3.40.50.720">
    <property type="entry name" value="NAD(P)-binding Rossmann-like Domain"/>
    <property type="match status" value="2"/>
</dbReference>
<accession>A0ABT7F1T2</accession>
<name>A0ABT7F1T2_9RHOB</name>
<dbReference type="InterPro" id="IPR050857">
    <property type="entry name" value="D-2-hydroxyacid_DH"/>
</dbReference>
<protein>
    <submittedName>
        <fullName evidence="7">NAD(P)-dependent oxidoreductase</fullName>
    </submittedName>
</protein>
<proteinExistence type="inferred from homology"/>
<dbReference type="InterPro" id="IPR036291">
    <property type="entry name" value="NAD(P)-bd_dom_sf"/>
</dbReference>
<dbReference type="EMBL" id="JASNJD010000008">
    <property type="protein sequence ID" value="MDK3018556.1"/>
    <property type="molecule type" value="Genomic_DNA"/>
</dbReference>
<evidence type="ECO:0000259" key="5">
    <source>
        <dbReference type="Pfam" id="PF00389"/>
    </source>
</evidence>
<dbReference type="PROSITE" id="PS00671">
    <property type="entry name" value="D_2_HYDROXYACID_DH_3"/>
    <property type="match status" value="1"/>
</dbReference>
<sequence length="296" mass="31629">MRIKYIDASEMMANVLAELPPEPRLSVHIGDPDDDGVVDLAAEAEVILNGHTTMSADLLARLPALRKIVFLGTGASSYIDMEAAATLGIAVENVTGYGDRSVAEMALALLLDCARRVTQMDRELRAGLWEPREGLLLQGRRLGLIGFGGIGTEMAHIGRALGMEIAIWNRSEVAADWRDCQRSLEEVLASSDMISLHLALTPQTRGFLDAQAFAAMKPGAIFVNTARGALVDEAALIAALRSGHVAQAGLDVFETEPLPAESPLRDCPNLVLAAHAGFKTRDAARTLLAKALAKID</sequence>
<feature type="domain" description="D-isomer specific 2-hydroxyacid dehydrogenase catalytic" evidence="5">
    <location>
        <begin position="31"/>
        <end position="289"/>
    </location>
</feature>
<dbReference type="Proteomes" id="UP001243757">
    <property type="component" value="Unassembled WGS sequence"/>
</dbReference>
<keyword evidence="2 4" id="KW-0560">Oxidoreductase</keyword>
<dbReference type="PANTHER" id="PTHR42789:SF1">
    <property type="entry name" value="D-ISOMER SPECIFIC 2-HYDROXYACID DEHYDROGENASE FAMILY PROTEIN (AFU_ORTHOLOGUE AFUA_6G10090)"/>
    <property type="match status" value="1"/>
</dbReference>
<evidence type="ECO:0000256" key="2">
    <source>
        <dbReference type="ARBA" id="ARBA00023002"/>
    </source>
</evidence>
<comment type="caution">
    <text evidence="7">The sequence shown here is derived from an EMBL/GenBank/DDBJ whole genome shotgun (WGS) entry which is preliminary data.</text>
</comment>
<dbReference type="InterPro" id="IPR029753">
    <property type="entry name" value="D-isomer_DH_CS"/>
</dbReference>
<dbReference type="SUPFAM" id="SSF51735">
    <property type="entry name" value="NAD(P)-binding Rossmann-fold domains"/>
    <property type="match status" value="1"/>
</dbReference>
<dbReference type="Pfam" id="PF00389">
    <property type="entry name" value="2-Hacid_dh"/>
    <property type="match status" value="1"/>
</dbReference>
<comment type="similarity">
    <text evidence="1 4">Belongs to the D-isomer specific 2-hydroxyacid dehydrogenase family.</text>
</comment>
<evidence type="ECO:0000259" key="6">
    <source>
        <dbReference type="Pfam" id="PF02826"/>
    </source>
</evidence>
<reference evidence="7 8" key="1">
    <citation type="submission" date="2023-05" db="EMBL/GenBank/DDBJ databases">
        <title>Pseudodonghicola sp. nov.</title>
        <authorList>
            <person name="Huang J."/>
        </authorList>
    </citation>
    <scope>NUCLEOTIDE SEQUENCE [LARGE SCALE GENOMIC DNA]</scope>
    <source>
        <strain evidence="7 8">IC7</strain>
    </source>
</reference>
<evidence type="ECO:0000256" key="4">
    <source>
        <dbReference type="RuleBase" id="RU003719"/>
    </source>
</evidence>